<feature type="compositionally biased region" description="Polar residues" evidence="1">
    <location>
        <begin position="360"/>
        <end position="382"/>
    </location>
</feature>
<feature type="compositionally biased region" description="Low complexity" evidence="1">
    <location>
        <begin position="383"/>
        <end position="400"/>
    </location>
</feature>
<keyword evidence="2" id="KW-0812">Transmembrane</keyword>
<dbReference type="OMA" id="KLMMEST"/>
<feature type="region of interest" description="Disordered" evidence="1">
    <location>
        <begin position="357"/>
        <end position="408"/>
    </location>
</feature>
<evidence type="ECO:0000259" key="4">
    <source>
        <dbReference type="PROSITE" id="PS00652"/>
    </source>
</evidence>
<feature type="domain" description="TNFR-Cys" evidence="4">
    <location>
        <begin position="31"/>
        <end position="67"/>
    </location>
</feature>
<comment type="caution">
    <text evidence="5">The sequence shown here is derived from an EMBL/GenBank/DDBJ whole genome shotgun (WGS) entry which is preliminary data.</text>
</comment>
<organism evidence="5 6">
    <name type="scientific">Tigriopus californicus</name>
    <name type="common">Marine copepod</name>
    <dbReference type="NCBI Taxonomy" id="6832"/>
    <lineage>
        <taxon>Eukaryota</taxon>
        <taxon>Metazoa</taxon>
        <taxon>Ecdysozoa</taxon>
        <taxon>Arthropoda</taxon>
        <taxon>Crustacea</taxon>
        <taxon>Multicrustacea</taxon>
        <taxon>Hexanauplia</taxon>
        <taxon>Copepoda</taxon>
        <taxon>Harpacticoida</taxon>
        <taxon>Harpacticidae</taxon>
        <taxon>Tigriopus</taxon>
    </lineage>
</organism>
<dbReference type="OrthoDB" id="10686475at2759"/>
<feature type="signal peptide" evidence="3">
    <location>
        <begin position="1"/>
        <end position="18"/>
    </location>
</feature>
<feature type="region of interest" description="Disordered" evidence="1">
    <location>
        <begin position="172"/>
        <end position="195"/>
    </location>
</feature>
<evidence type="ECO:0000256" key="2">
    <source>
        <dbReference type="SAM" id="Phobius"/>
    </source>
</evidence>
<feature type="chain" id="PRO_5022055605" description="TNFR-Cys domain-containing protein" evidence="3">
    <location>
        <begin position="19"/>
        <end position="438"/>
    </location>
</feature>
<keyword evidence="6" id="KW-1185">Reference proteome</keyword>
<accession>A0A553P5Y0</accession>
<gene>
    <name evidence="5" type="ORF">TCAL_00909</name>
</gene>
<dbReference type="PROSITE" id="PS00652">
    <property type="entry name" value="TNFR_NGFR_1"/>
    <property type="match status" value="1"/>
</dbReference>
<evidence type="ECO:0000313" key="6">
    <source>
        <dbReference type="Proteomes" id="UP000318571"/>
    </source>
</evidence>
<keyword evidence="3" id="KW-0732">Signal</keyword>
<evidence type="ECO:0000256" key="3">
    <source>
        <dbReference type="SAM" id="SignalP"/>
    </source>
</evidence>
<protein>
    <recommendedName>
        <fullName evidence="4">TNFR-Cys domain-containing protein</fullName>
    </recommendedName>
</protein>
<proteinExistence type="predicted"/>
<dbReference type="AlphaFoldDB" id="A0A553P5Y0"/>
<name>A0A553P5Y0_TIGCA</name>
<feature type="region of interest" description="Disordered" evidence="1">
    <location>
        <begin position="281"/>
        <end position="306"/>
    </location>
</feature>
<dbReference type="EMBL" id="VCGU01000007">
    <property type="protein sequence ID" value="TRY73093.1"/>
    <property type="molecule type" value="Genomic_DNA"/>
</dbReference>
<evidence type="ECO:0000256" key="1">
    <source>
        <dbReference type="SAM" id="MobiDB-lite"/>
    </source>
</evidence>
<sequence length="438" mass="48497">MIVLSTFVLLQLLDLCSSLRVPSRGVAANRCPDEQFWSWDSQTCVACSQCFGTVPVVPCSNFADAICPPPKMVKKSLNSLKSPTELVKEKIKNASKRKFEFMEEFRKQVNISPRDPQSDDLETSVMGRIKYKEDPTTMERKSDLHSDLQLIERELFLEDELLKEQLSTKAITESTSPTPEEVTRDSETNWMKNPVPNQVAQDDQLLVGKKRFFATSHPQATESTPKSVYYRKEAVVSVSTTASTVSVFGAIVQQPNEITLKHQTADEFGLIHSLLFRDHSQNEEGESDLPPMSTSSSSSAPSTPSHGGLTVQHGLIVLGLLMVCVLSAVIALIYKKRTIMQQHFKVLDNHNSTGGIGPCSLNQTHMSSHNSSLRRSPTDSRLTSQSSVPTSPSSTTYSSSIYDQGAPNTSSIEGQTQMYLSYVDHQGRTQLKSRDMAV</sequence>
<evidence type="ECO:0000313" key="5">
    <source>
        <dbReference type="EMBL" id="TRY73093.1"/>
    </source>
</evidence>
<reference evidence="5 6" key="1">
    <citation type="journal article" date="2018" name="Nat. Ecol. Evol.">
        <title>Genomic signatures of mitonuclear coevolution across populations of Tigriopus californicus.</title>
        <authorList>
            <person name="Barreto F.S."/>
            <person name="Watson E.T."/>
            <person name="Lima T.G."/>
            <person name="Willett C.S."/>
            <person name="Edmands S."/>
            <person name="Li W."/>
            <person name="Burton R.S."/>
        </authorList>
    </citation>
    <scope>NUCLEOTIDE SEQUENCE [LARGE SCALE GENOMIC DNA]</scope>
    <source>
        <strain evidence="5 6">San Diego</strain>
    </source>
</reference>
<dbReference type="InterPro" id="IPR001368">
    <property type="entry name" value="TNFR/NGFR_Cys_rich_reg"/>
</dbReference>
<feature type="transmembrane region" description="Helical" evidence="2">
    <location>
        <begin position="314"/>
        <end position="334"/>
    </location>
</feature>
<keyword evidence="2" id="KW-1133">Transmembrane helix</keyword>
<feature type="compositionally biased region" description="Low complexity" evidence="1">
    <location>
        <begin position="290"/>
        <end position="305"/>
    </location>
</feature>
<keyword evidence="2" id="KW-0472">Membrane</keyword>
<dbReference type="Proteomes" id="UP000318571">
    <property type="component" value="Chromosome 3"/>
</dbReference>